<evidence type="ECO:0000313" key="5">
    <source>
        <dbReference type="Proteomes" id="UP001232148"/>
    </source>
</evidence>
<feature type="non-terminal residue" evidence="4">
    <location>
        <position position="1"/>
    </location>
</feature>
<feature type="non-terminal residue" evidence="4">
    <location>
        <position position="58"/>
    </location>
</feature>
<dbReference type="EMBL" id="MU842949">
    <property type="protein sequence ID" value="KAK2024949.1"/>
    <property type="molecule type" value="Genomic_DNA"/>
</dbReference>
<evidence type="ECO:0000313" key="4">
    <source>
        <dbReference type="EMBL" id="KAK2024949.1"/>
    </source>
</evidence>
<protein>
    <submittedName>
        <fullName evidence="4">Ankyrin</fullName>
    </submittedName>
</protein>
<keyword evidence="1" id="KW-0677">Repeat</keyword>
<dbReference type="GO" id="GO:0004842">
    <property type="term" value="F:ubiquitin-protein transferase activity"/>
    <property type="evidence" value="ECO:0007669"/>
    <property type="project" value="TreeGrafter"/>
</dbReference>
<feature type="repeat" description="ANK" evidence="3">
    <location>
        <begin position="20"/>
        <end position="52"/>
    </location>
</feature>
<dbReference type="PROSITE" id="PS50088">
    <property type="entry name" value="ANK_REPEAT"/>
    <property type="match status" value="2"/>
</dbReference>
<sequence>TNIVRLLLENGADISALDMEGATALHLASLAGHTEVVELLCAKGADVTAVNQEGSTPL</sequence>
<dbReference type="PANTHER" id="PTHR24171">
    <property type="entry name" value="ANKYRIN REPEAT DOMAIN-CONTAINING PROTEIN 39-RELATED"/>
    <property type="match status" value="1"/>
</dbReference>
<dbReference type="Gene3D" id="1.25.40.20">
    <property type="entry name" value="Ankyrin repeat-containing domain"/>
    <property type="match status" value="2"/>
</dbReference>
<dbReference type="Pfam" id="PF12796">
    <property type="entry name" value="Ank_2"/>
    <property type="match status" value="1"/>
</dbReference>
<evidence type="ECO:0000256" key="1">
    <source>
        <dbReference type="ARBA" id="ARBA00022737"/>
    </source>
</evidence>
<dbReference type="PROSITE" id="PS50297">
    <property type="entry name" value="ANK_REP_REGION"/>
    <property type="match status" value="1"/>
</dbReference>
<dbReference type="SUPFAM" id="SSF48403">
    <property type="entry name" value="Ankyrin repeat"/>
    <property type="match status" value="1"/>
</dbReference>
<dbReference type="SMART" id="SM00248">
    <property type="entry name" value="ANK"/>
    <property type="match status" value="1"/>
</dbReference>
<name>A0AAD9HBL5_9PEZI</name>
<evidence type="ECO:0000256" key="2">
    <source>
        <dbReference type="ARBA" id="ARBA00023043"/>
    </source>
</evidence>
<dbReference type="PANTHER" id="PTHR24171:SF8">
    <property type="entry name" value="BRCA1-ASSOCIATED RING DOMAIN PROTEIN 1"/>
    <property type="match status" value="1"/>
</dbReference>
<gene>
    <name evidence="4" type="ORF">LX32DRAFT_521740</name>
</gene>
<accession>A0AAD9HBL5</accession>
<feature type="repeat" description="ANK" evidence="3">
    <location>
        <begin position="1"/>
        <end position="19"/>
    </location>
</feature>
<dbReference type="InterPro" id="IPR036770">
    <property type="entry name" value="Ankyrin_rpt-contain_sf"/>
</dbReference>
<reference evidence="4" key="1">
    <citation type="submission" date="2021-06" db="EMBL/GenBank/DDBJ databases">
        <title>Comparative genomics, transcriptomics and evolutionary studies reveal genomic signatures of adaptation to plant cell wall in hemibiotrophic fungi.</title>
        <authorList>
            <consortium name="DOE Joint Genome Institute"/>
            <person name="Baroncelli R."/>
            <person name="Diaz J.F."/>
            <person name="Benocci T."/>
            <person name="Peng M."/>
            <person name="Battaglia E."/>
            <person name="Haridas S."/>
            <person name="Andreopoulos W."/>
            <person name="Labutti K."/>
            <person name="Pangilinan J."/>
            <person name="Floch G.L."/>
            <person name="Makela M.R."/>
            <person name="Henrissat B."/>
            <person name="Grigoriev I.V."/>
            <person name="Crouch J.A."/>
            <person name="De Vries R.P."/>
            <person name="Sukno S.A."/>
            <person name="Thon M.R."/>
        </authorList>
    </citation>
    <scope>NUCLEOTIDE SEQUENCE</scope>
    <source>
        <strain evidence="4">MAFF235873</strain>
    </source>
</reference>
<keyword evidence="5" id="KW-1185">Reference proteome</keyword>
<dbReference type="Proteomes" id="UP001232148">
    <property type="component" value="Unassembled WGS sequence"/>
</dbReference>
<evidence type="ECO:0000256" key="3">
    <source>
        <dbReference type="PROSITE-ProRule" id="PRU00023"/>
    </source>
</evidence>
<comment type="caution">
    <text evidence="4">The sequence shown here is derived from an EMBL/GenBank/DDBJ whole genome shotgun (WGS) entry which is preliminary data.</text>
</comment>
<dbReference type="InterPro" id="IPR002110">
    <property type="entry name" value="Ankyrin_rpt"/>
</dbReference>
<keyword evidence="2 3" id="KW-0040">ANK repeat</keyword>
<dbReference type="AlphaFoldDB" id="A0AAD9HBL5"/>
<dbReference type="GO" id="GO:0085020">
    <property type="term" value="P:protein K6-linked ubiquitination"/>
    <property type="evidence" value="ECO:0007669"/>
    <property type="project" value="TreeGrafter"/>
</dbReference>
<organism evidence="4 5">
    <name type="scientific">Colletotrichum zoysiae</name>
    <dbReference type="NCBI Taxonomy" id="1216348"/>
    <lineage>
        <taxon>Eukaryota</taxon>
        <taxon>Fungi</taxon>
        <taxon>Dikarya</taxon>
        <taxon>Ascomycota</taxon>
        <taxon>Pezizomycotina</taxon>
        <taxon>Sordariomycetes</taxon>
        <taxon>Hypocreomycetidae</taxon>
        <taxon>Glomerellales</taxon>
        <taxon>Glomerellaceae</taxon>
        <taxon>Colletotrichum</taxon>
        <taxon>Colletotrichum graminicola species complex</taxon>
    </lineage>
</organism>
<proteinExistence type="predicted"/>